<keyword evidence="4 7" id="KW-0812">Transmembrane</keyword>
<evidence type="ECO:0000259" key="8">
    <source>
        <dbReference type="Pfam" id="PF06808"/>
    </source>
</evidence>
<dbReference type="RefSeq" id="WP_073037908.1">
    <property type="nucleotide sequence ID" value="NZ_FQVB01000010.1"/>
</dbReference>
<proteinExistence type="predicted"/>
<feature type="transmembrane region" description="Helical" evidence="7">
    <location>
        <begin position="356"/>
        <end position="387"/>
    </location>
</feature>
<gene>
    <name evidence="9" type="ORF">SAMN02745206_01186</name>
</gene>
<name>A0A1M4Y7K6_9BACT</name>
<keyword evidence="5 7" id="KW-1133">Transmembrane helix</keyword>
<feature type="transmembrane region" description="Helical" evidence="7">
    <location>
        <begin position="167"/>
        <end position="191"/>
    </location>
</feature>
<evidence type="ECO:0000256" key="4">
    <source>
        <dbReference type="ARBA" id="ARBA00022692"/>
    </source>
</evidence>
<protein>
    <submittedName>
        <fullName evidence="9">TRAP transporter, DctM subunit</fullName>
    </submittedName>
</protein>
<evidence type="ECO:0000256" key="7">
    <source>
        <dbReference type="SAM" id="Phobius"/>
    </source>
</evidence>
<accession>A0A1M4Y7K6</accession>
<evidence type="ECO:0000313" key="9">
    <source>
        <dbReference type="EMBL" id="SHF01751.1"/>
    </source>
</evidence>
<dbReference type="EMBL" id="FQVB01000010">
    <property type="protein sequence ID" value="SHF01751.1"/>
    <property type="molecule type" value="Genomic_DNA"/>
</dbReference>
<dbReference type="GO" id="GO:0005886">
    <property type="term" value="C:plasma membrane"/>
    <property type="evidence" value="ECO:0007669"/>
    <property type="project" value="UniProtKB-SubCell"/>
</dbReference>
<dbReference type="PANTHER" id="PTHR33362">
    <property type="entry name" value="SIALIC ACID TRAP TRANSPORTER PERMEASE PROTEIN SIAT-RELATED"/>
    <property type="match status" value="1"/>
</dbReference>
<feature type="transmembrane region" description="Helical" evidence="7">
    <location>
        <begin position="241"/>
        <end position="259"/>
    </location>
</feature>
<dbReference type="GO" id="GO:0022857">
    <property type="term" value="F:transmembrane transporter activity"/>
    <property type="evidence" value="ECO:0007669"/>
    <property type="project" value="TreeGrafter"/>
</dbReference>
<evidence type="ECO:0000256" key="6">
    <source>
        <dbReference type="ARBA" id="ARBA00023136"/>
    </source>
</evidence>
<organism evidence="9 10">
    <name type="scientific">Desulfacinum infernum DSM 9756</name>
    <dbReference type="NCBI Taxonomy" id="1121391"/>
    <lineage>
        <taxon>Bacteria</taxon>
        <taxon>Pseudomonadati</taxon>
        <taxon>Thermodesulfobacteriota</taxon>
        <taxon>Syntrophobacteria</taxon>
        <taxon>Syntrophobacterales</taxon>
        <taxon>Syntrophobacteraceae</taxon>
        <taxon>Desulfacinum</taxon>
    </lineage>
</organism>
<keyword evidence="10" id="KW-1185">Reference proteome</keyword>
<feature type="transmembrane region" description="Helical" evidence="7">
    <location>
        <begin position="212"/>
        <end position="235"/>
    </location>
</feature>
<dbReference type="AlphaFoldDB" id="A0A1M4Y7K6"/>
<feature type="transmembrane region" description="Helical" evidence="7">
    <location>
        <begin position="399"/>
        <end position="420"/>
    </location>
</feature>
<feature type="transmembrane region" description="Helical" evidence="7">
    <location>
        <begin position="101"/>
        <end position="122"/>
    </location>
</feature>
<keyword evidence="3" id="KW-0997">Cell inner membrane</keyword>
<dbReference type="InterPro" id="IPR004681">
    <property type="entry name" value="TRAP_DctM"/>
</dbReference>
<dbReference type="OrthoDB" id="9790209at2"/>
<feature type="transmembrane region" description="Helical" evidence="7">
    <location>
        <begin position="134"/>
        <end position="161"/>
    </location>
</feature>
<evidence type="ECO:0000313" key="10">
    <source>
        <dbReference type="Proteomes" id="UP000184076"/>
    </source>
</evidence>
<comment type="subcellular location">
    <subcellularLocation>
        <location evidence="1">Cell inner membrane</location>
        <topology evidence="1">Multi-pass membrane protein</topology>
    </subcellularLocation>
</comment>
<keyword evidence="6 7" id="KW-0472">Membrane</keyword>
<sequence>MTWALTVAFLATLALGIPVAFCLALSSLVFLLLSGDIPLHLIPQRMFTGMDSFPLMAVPFFILAGELMNSAGITQKIVRFSTALVGHIRGGLAHVNIVASMFFAGISGSAVADTAALGSILIPAMEKDGYSKSFSAAVTASSSVIGPIIPPSIPVVIYALVGSVSVGGLFLAGVVPGVLIGVGLMVVAYFLAKKHGYGTKQPRVSFGEFLQALWGAIIPLLMPLIILGGILSGVFTPTEAASVAVAYAVVVGLLVLRTLKLSHLPDIFYRSMLTTSTILMVMACANIFSWILGTEMIPQKVAKVITSLSENPYVLLLLINLLLFVVGCFLEGLAAIIIMVPILLPIAQHAGIDPIHFGIVVVMNLMIGLITPPLGLCLFVCCSVSKVDLVELVRANMPFLLVELITLFLVAYVPQVVLFLPRLFGY</sequence>
<dbReference type="Proteomes" id="UP000184076">
    <property type="component" value="Unassembled WGS sequence"/>
</dbReference>
<dbReference type="Pfam" id="PF06808">
    <property type="entry name" value="DctM"/>
    <property type="match status" value="1"/>
</dbReference>
<evidence type="ECO:0000256" key="3">
    <source>
        <dbReference type="ARBA" id="ARBA00022519"/>
    </source>
</evidence>
<evidence type="ECO:0000256" key="1">
    <source>
        <dbReference type="ARBA" id="ARBA00004429"/>
    </source>
</evidence>
<dbReference type="PANTHER" id="PTHR33362:SF3">
    <property type="entry name" value="SIALIC ACID TRAP TRANSPORTER PERMEASE PROTEIN SIAT"/>
    <property type="match status" value="1"/>
</dbReference>
<feature type="domain" description="TRAP C4-dicarboxylate transport system permease DctM subunit" evidence="8">
    <location>
        <begin position="7"/>
        <end position="415"/>
    </location>
</feature>
<reference evidence="10" key="1">
    <citation type="submission" date="2016-11" db="EMBL/GenBank/DDBJ databases">
        <authorList>
            <person name="Varghese N."/>
            <person name="Submissions S."/>
        </authorList>
    </citation>
    <scope>NUCLEOTIDE SEQUENCE [LARGE SCALE GENOMIC DNA]</scope>
    <source>
        <strain evidence="10">DSM 9756</strain>
    </source>
</reference>
<evidence type="ECO:0000256" key="5">
    <source>
        <dbReference type="ARBA" id="ARBA00022989"/>
    </source>
</evidence>
<dbReference type="STRING" id="1121391.SAMN02745206_01186"/>
<evidence type="ECO:0000256" key="2">
    <source>
        <dbReference type="ARBA" id="ARBA00022475"/>
    </source>
</evidence>
<dbReference type="PIRSF" id="PIRSF006066">
    <property type="entry name" value="HI0050"/>
    <property type="match status" value="1"/>
</dbReference>
<feature type="transmembrane region" description="Helical" evidence="7">
    <location>
        <begin position="313"/>
        <end position="344"/>
    </location>
</feature>
<dbReference type="InterPro" id="IPR010656">
    <property type="entry name" value="DctM"/>
</dbReference>
<keyword evidence="2" id="KW-1003">Cell membrane</keyword>
<dbReference type="NCBIfam" id="TIGR00786">
    <property type="entry name" value="dctM"/>
    <property type="match status" value="1"/>
</dbReference>
<feature type="transmembrane region" description="Helical" evidence="7">
    <location>
        <begin position="271"/>
        <end position="293"/>
    </location>
</feature>